<dbReference type="AlphaFoldDB" id="M2VAV5"/>
<dbReference type="HOGENOM" id="CLU_1081850_0_0_1"/>
<protein>
    <submittedName>
        <fullName evidence="1">Uncharacterized protein</fullName>
    </submittedName>
</protein>
<dbReference type="OrthoDB" id="10513780at2759"/>
<gene>
    <name evidence="1" type="ORF">COCHEDRAFT_1025313</name>
</gene>
<reference evidence="2" key="2">
    <citation type="journal article" date="2013" name="PLoS Genet.">
        <title>Comparative genome structure, secondary metabolite, and effector coding capacity across Cochliobolus pathogens.</title>
        <authorList>
            <person name="Condon B.J."/>
            <person name="Leng Y."/>
            <person name="Wu D."/>
            <person name="Bushley K.E."/>
            <person name="Ohm R.A."/>
            <person name="Otillar R."/>
            <person name="Martin J."/>
            <person name="Schackwitz W."/>
            <person name="Grimwood J."/>
            <person name="MohdZainudin N."/>
            <person name="Xue C."/>
            <person name="Wang R."/>
            <person name="Manning V.A."/>
            <person name="Dhillon B."/>
            <person name="Tu Z.J."/>
            <person name="Steffenson B.J."/>
            <person name="Salamov A."/>
            <person name="Sun H."/>
            <person name="Lowry S."/>
            <person name="LaButti K."/>
            <person name="Han J."/>
            <person name="Copeland A."/>
            <person name="Lindquist E."/>
            <person name="Barry K."/>
            <person name="Schmutz J."/>
            <person name="Baker S.E."/>
            <person name="Ciuffetti L.M."/>
            <person name="Grigoriev I.V."/>
            <person name="Zhong S."/>
            <person name="Turgeon B.G."/>
        </authorList>
    </citation>
    <scope>NUCLEOTIDE SEQUENCE [LARGE SCALE GENOMIC DNA]</scope>
    <source>
        <strain evidence="2">C5 / ATCC 48332 / race O</strain>
    </source>
</reference>
<accession>M2VAV5</accession>
<dbReference type="EMBL" id="KB445569">
    <property type="protein sequence ID" value="EMD96813.1"/>
    <property type="molecule type" value="Genomic_DNA"/>
</dbReference>
<sequence length="257" mass="27303">MGGLKPSVTLQRRRAPGWLAVRCSVCGQVNGHVVLVRLPLGDSGSRDGIGIVPTSEGASTLSSEADHLAVKSVKQTCLSSSAEALTGVPTHAHILDGQHTNGHIMASQHSRVLMMASPMCLTPPLASIANLRGGEEPQAALVRLILVVEVVLPAAERCDLESWSSLARPAYSPNKTSPVLPGGRATTRAGCLLLQSSWATVRSRSARWPTPRLRFVTPPASEAQSLRAWWPAPSPAQPCTLARRLMCLNVRAPIDDV</sequence>
<keyword evidence="2" id="KW-1185">Reference proteome</keyword>
<organism evidence="1 2">
    <name type="scientific">Cochliobolus heterostrophus (strain C5 / ATCC 48332 / race O)</name>
    <name type="common">Southern corn leaf blight fungus</name>
    <name type="synonym">Bipolaris maydis</name>
    <dbReference type="NCBI Taxonomy" id="701091"/>
    <lineage>
        <taxon>Eukaryota</taxon>
        <taxon>Fungi</taxon>
        <taxon>Dikarya</taxon>
        <taxon>Ascomycota</taxon>
        <taxon>Pezizomycotina</taxon>
        <taxon>Dothideomycetes</taxon>
        <taxon>Pleosporomycetidae</taxon>
        <taxon>Pleosporales</taxon>
        <taxon>Pleosporineae</taxon>
        <taxon>Pleosporaceae</taxon>
        <taxon>Bipolaris</taxon>
    </lineage>
</organism>
<evidence type="ECO:0000313" key="2">
    <source>
        <dbReference type="Proteomes" id="UP000016936"/>
    </source>
</evidence>
<name>M2VAV5_COCH5</name>
<reference evidence="1 2" key="1">
    <citation type="journal article" date="2012" name="PLoS Pathog.">
        <title>Diverse lifestyles and strategies of plant pathogenesis encoded in the genomes of eighteen Dothideomycetes fungi.</title>
        <authorList>
            <person name="Ohm R.A."/>
            <person name="Feau N."/>
            <person name="Henrissat B."/>
            <person name="Schoch C.L."/>
            <person name="Horwitz B.A."/>
            <person name="Barry K.W."/>
            <person name="Condon B.J."/>
            <person name="Copeland A.C."/>
            <person name="Dhillon B."/>
            <person name="Glaser F."/>
            <person name="Hesse C.N."/>
            <person name="Kosti I."/>
            <person name="LaButti K."/>
            <person name="Lindquist E.A."/>
            <person name="Lucas S."/>
            <person name="Salamov A.A."/>
            <person name="Bradshaw R.E."/>
            <person name="Ciuffetti L."/>
            <person name="Hamelin R.C."/>
            <person name="Kema G.H.J."/>
            <person name="Lawrence C."/>
            <person name="Scott J.A."/>
            <person name="Spatafora J.W."/>
            <person name="Turgeon B.G."/>
            <person name="de Wit P.J.G.M."/>
            <person name="Zhong S."/>
            <person name="Goodwin S.B."/>
            <person name="Grigoriev I.V."/>
        </authorList>
    </citation>
    <scope>NUCLEOTIDE SEQUENCE [LARGE SCALE GENOMIC DNA]</scope>
    <source>
        <strain evidence="2">C5 / ATCC 48332 / race O</strain>
    </source>
</reference>
<evidence type="ECO:0000313" key="1">
    <source>
        <dbReference type="EMBL" id="EMD96813.1"/>
    </source>
</evidence>
<proteinExistence type="predicted"/>
<dbReference type="Proteomes" id="UP000016936">
    <property type="component" value="Unassembled WGS sequence"/>
</dbReference>